<feature type="compositionally biased region" description="Polar residues" evidence="1">
    <location>
        <begin position="403"/>
        <end position="418"/>
    </location>
</feature>
<dbReference type="EMBL" id="JARKHS020031606">
    <property type="protein sequence ID" value="KAK8761029.1"/>
    <property type="molecule type" value="Genomic_DNA"/>
</dbReference>
<name>A0AAQ4DEY9_AMBAM</name>
<evidence type="ECO:0008006" key="4">
    <source>
        <dbReference type="Google" id="ProtNLM"/>
    </source>
</evidence>
<sequence length="418" mass="45139">MAATQISCRGYDPENMHWTTVHPAETAGPVSATVTPAATGGPDSARFRSAALNAAVLRRAQDQALKPASVDAAGVHAGNQQSPAPRAAGRSRRLLTKWKPPVIPKPAPDDYVVVIKPRTRVSLYETFQETGYGRAFTALLGAQPATDLTIIPVREQNLIIVHTAKPELADRIIGEFELNGPDGTVPLVGHLRQDDKDVCYGVITVRNSETTDSLRTRLQWRFGTIVEVRKFGTSNKARLTFAGTEKPRFVHYDSELVQVRPYQRTIPACRHCGVVGHRVDACPGQRLDRCGLCGQQALLVEGERAPHQCNPKCSVCGAAHATGGQACTAKYRAIQPTQAERGRKSKRNRRKRGKRRPDKLKAKAADQAMDQPVNSSTGSQGKPPAAPPPPQAGAAKPLGPPQNGGSKTWATVVKQHSQ</sequence>
<gene>
    <name evidence="2" type="ORF">V5799_027703</name>
</gene>
<keyword evidence="3" id="KW-1185">Reference proteome</keyword>
<reference evidence="2 3" key="1">
    <citation type="journal article" date="2023" name="Arcadia Sci">
        <title>De novo assembly of a long-read Amblyomma americanum tick genome.</title>
        <authorList>
            <person name="Chou S."/>
            <person name="Poskanzer K.E."/>
            <person name="Rollins M."/>
            <person name="Thuy-Boun P.S."/>
        </authorList>
    </citation>
    <scope>NUCLEOTIDE SEQUENCE [LARGE SCALE GENOMIC DNA]</scope>
    <source>
        <strain evidence="2">F_SG_1</strain>
        <tissue evidence="2">Salivary glands</tissue>
    </source>
</reference>
<proteinExistence type="predicted"/>
<dbReference type="AlphaFoldDB" id="A0AAQ4DEY9"/>
<accession>A0AAQ4DEY9</accession>
<evidence type="ECO:0000313" key="2">
    <source>
        <dbReference type="EMBL" id="KAK8761029.1"/>
    </source>
</evidence>
<comment type="caution">
    <text evidence="2">The sequence shown here is derived from an EMBL/GenBank/DDBJ whole genome shotgun (WGS) entry which is preliminary data.</text>
</comment>
<protein>
    <recommendedName>
        <fullName evidence="4">CCHC-type domain-containing protein</fullName>
    </recommendedName>
</protein>
<organism evidence="2 3">
    <name type="scientific">Amblyomma americanum</name>
    <name type="common">Lone star tick</name>
    <dbReference type="NCBI Taxonomy" id="6943"/>
    <lineage>
        <taxon>Eukaryota</taxon>
        <taxon>Metazoa</taxon>
        <taxon>Ecdysozoa</taxon>
        <taxon>Arthropoda</taxon>
        <taxon>Chelicerata</taxon>
        <taxon>Arachnida</taxon>
        <taxon>Acari</taxon>
        <taxon>Parasitiformes</taxon>
        <taxon>Ixodida</taxon>
        <taxon>Ixodoidea</taxon>
        <taxon>Ixodidae</taxon>
        <taxon>Amblyomminae</taxon>
        <taxon>Amblyomma</taxon>
    </lineage>
</organism>
<dbReference type="Proteomes" id="UP001321473">
    <property type="component" value="Unassembled WGS sequence"/>
</dbReference>
<feature type="region of interest" description="Disordered" evidence="1">
    <location>
        <begin position="68"/>
        <end position="92"/>
    </location>
</feature>
<evidence type="ECO:0000313" key="3">
    <source>
        <dbReference type="Proteomes" id="UP001321473"/>
    </source>
</evidence>
<feature type="region of interest" description="Disordered" evidence="1">
    <location>
        <begin position="335"/>
        <end position="418"/>
    </location>
</feature>
<feature type="non-terminal residue" evidence="2">
    <location>
        <position position="418"/>
    </location>
</feature>
<feature type="compositionally biased region" description="Basic residues" evidence="1">
    <location>
        <begin position="343"/>
        <end position="358"/>
    </location>
</feature>
<evidence type="ECO:0000256" key="1">
    <source>
        <dbReference type="SAM" id="MobiDB-lite"/>
    </source>
</evidence>